<dbReference type="PANTHER" id="PTHR11091">
    <property type="entry name" value="OXIDOREDUCTASE-RELATED"/>
    <property type="match status" value="1"/>
</dbReference>
<dbReference type="PANTHER" id="PTHR11091:SF0">
    <property type="entry name" value="MALATE DEHYDROGENASE"/>
    <property type="match status" value="1"/>
</dbReference>
<dbReference type="GO" id="GO:0016491">
    <property type="term" value="F:oxidoreductase activity"/>
    <property type="evidence" value="ECO:0007669"/>
    <property type="project" value="UniProtKB-KW"/>
</dbReference>
<dbReference type="OrthoDB" id="9769447at2"/>
<accession>A0A4R8MDQ7</accession>
<proteinExistence type="inferred from homology"/>
<dbReference type="SUPFAM" id="SSF89733">
    <property type="entry name" value="L-sulfolactate dehydrogenase-like"/>
    <property type="match status" value="1"/>
</dbReference>
<comment type="similarity">
    <text evidence="1">Belongs to the LDH2/MDH2 oxidoreductase family.</text>
</comment>
<evidence type="ECO:0000256" key="2">
    <source>
        <dbReference type="ARBA" id="ARBA00023002"/>
    </source>
</evidence>
<protein>
    <submittedName>
        <fullName evidence="3">LDH2 family malate/lactate/ureidoglycolate dehydrogenase</fullName>
    </submittedName>
</protein>
<evidence type="ECO:0000313" key="3">
    <source>
        <dbReference type="EMBL" id="TDY63088.1"/>
    </source>
</evidence>
<dbReference type="InterPro" id="IPR043143">
    <property type="entry name" value="Mal/L-sulf/L-lact_DH-like_NADP"/>
</dbReference>
<dbReference type="Pfam" id="PF02615">
    <property type="entry name" value="Ldh_2"/>
    <property type="match status" value="1"/>
</dbReference>
<reference evidence="3 4" key="1">
    <citation type="submission" date="2019-03" db="EMBL/GenBank/DDBJ databases">
        <title>Genomic Encyclopedia of Type Strains, Phase IV (KMG-IV): sequencing the most valuable type-strain genomes for metagenomic binning, comparative biology and taxonomic classification.</title>
        <authorList>
            <person name="Goeker M."/>
        </authorList>
    </citation>
    <scope>NUCLEOTIDE SEQUENCE [LARGE SCALE GENOMIC DNA]</scope>
    <source>
        <strain evidence="3 4">DSM 25964</strain>
    </source>
</reference>
<dbReference type="AlphaFoldDB" id="A0A4R8MDQ7"/>
<dbReference type="InterPro" id="IPR003767">
    <property type="entry name" value="Malate/L-lactate_DH-like"/>
</dbReference>
<dbReference type="EMBL" id="SORI01000002">
    <property type="protein sequence ID" value="TDY63088.1"/>
    <property type="molecule type" value="Genomic_DNA"/>
</dbReference>
<dbReference type="RefSeq" id="WP_133955919.1">
    <property type="nucleotide sequence ID" value="NZ_SORI01000002.1"/>
</dbReference>
<dbReference type="InterPro" id="IPR036111">
    <property type="entry name" value="Mal/L-sulfo/L-lacto_DH-like_sf"/>
</dbReference>
<name>A0A4R8MDQ7_9BACT</name>
<organism evidence="3 4">
    <name type="scientific">Aminivibrio pyruvatiphilus</name>
    <dbReference type="NCBI Taxonomy" id="1005740"/>
    <lineage>
        <taxon>Bacteria</taxon>
        <taxon>Thermotogati</taxon>
        <taxon>Synergistota</taxon>
        <taxon>Synergistia</taxon>
        <taxon>Synergistales</taxon>
        <taxon>Aminobacteriaceae</taxon>
        <taxon>Aminivibrio</taxon>
    </lineage>
</organism>
<sequence length="347" mass="36501">MELFKKETLESFCSAVYQAAGVLKERADVLAASMVHGSLRGVESHGVSRTGIYLKRITSGMVRPNAALKIERGGRSGAVMDAGNTIGQFAASEASKLAAELAEENGIGCVGVRGSNHFGAASFYTLPLAQKGCIALAMSNAPTTMALWGAGKPYTGTNPLSYAIPAGKYEPLVLDMATSIVARGKIRRAWKKGEKIPPDWAIDKDGNPTEDPEQALEGYVLPFGGPKGSAIALFIEAMAGVLTGAAFGPSLGSMYNDFDREQNLGHFFIAAAPGVLAPGLDFGKRMEAMVAEIKALPPSGGNEKVFLPGEIEAMTEKDRTENGIPLEEDVVKELQELGAAYGLSFPG</sequence>
<comment type="caution">
    <text evidence="3">The sequence shown here is derived from an EMBL/GenBank/DDBJ whole genome shotgun (WGS) entry which is preliminary data.</text>
</comment>
<dbReference type="InterPro" id="IPR043144">
    <property type="entry name" value="Mal/L-sulf/L-lact_DH-like_ah"/>
</dbReference>
<dbReference type="Gene3D" id="1.10.1530.10">
    <property type="match status" value="1"/>
</dbReference>
<evidence type="ECO:0000313" key="4">
    <source>
        <dbReference type="Proteomes" id="UP000295066"/>
    </source>
</evidence>
<dbReference type="Proteomes" id="UP000295066">
    <property type="component" value="Unassembled WGS sequence"/>
</dbReference>
<evidence type="ECO:0000256" key="1">
    <source>
        <dbReference type="ARBA" id="ARBA00006056"/>
    </source>
</evidence>
<gene>
    <name evidence="3" type="ORF">C8D99_10269</name>
</gene>
<keyword evidence="2" id="KW-0560">Oxidoreductase</keyword>
<dbReference type="Gene3D" id="3.30.1370.60">
    <property type="entry name" value="Hypothetical oxidoreductase yiak, domain 2"/>
    <property type="match status" value="1"/>
</dbReference>
<keyword evidence="4" id="KW-1185">Reference proteome</keyword>